<keyword evidence="3" id="KW-1185">Reference proteome</keyword>
<evidence type="ECO:0008006" key="4">
    <source>
        <dbReference type="Google" id="ProtNLM"/>
    </source>
</evidence>
<comment type="caution">
    <text evidence="2">The sequence shown here is derived from an EMBL/GenBank/DDBJ whole genome shotgun (WGS) entry which is preliminary data.</text>
</comment>
<protein>
    <recommendedName>
        <fullName evidence="4">DUF2637 domain-containing protein</fullName>
    </recommendedName>
</protein>
<dbReference type="RefSeq" id="WP_078977502.1">
    <property type="nucleotide sequence ID" value="NZ_MWQN01000001.1"/>
</dbReference>
<feature type="transmembrane region" description="Helical" evidence="1">
    <location>
        <begin position="79"/>
        <end position="100"/>
    </location>
</feature>
<gene>
    <name evidence="2" type="ORF">B4N89_21710</name>
</gene>
<keyword evidence="1" id="KW-0812">Transmembrane</keyword>
<evidence type="ECO:0000256" key="1">
    <source>
        <dbReference type="SAM" id="Phobius"/>
    </source>
</evidence>
<dbReference type="STRING" id="159449.B4N89_21710"/>
<dbReference type="Proteomes" id="UP000190037">
    <property type="component" value="Unassembled WGS sequence"/>
</dbReference>
<sequence length="266" mass="27788">MTDTTTGPARATAWDRAAIAGLGLAGFALSYDALRQMAVAVHVRGALSFLFPLLIDGFIAYGIRALLVLRTAPPAARVYVWLLFGSATGASIWANALHAVRINQQTDPGDNPGLRLGDTTVGVLSTLAPLALAGAVHLYILIARQPATATVATDRRIAPGHPSRTGDPVTDRLPTATVTGDAEQSELALAGPEATVFAAEPDPVTAEDDLLPAARRAVADGGRITRAIVANALRDQGHRVSNERLTDLMRTLRDEADAASKAPAHS</sequence>
<proteinExistence type="predicted"/>
<name>A0A1T3P273_9ACTN</name>
<feature type="transmembrane region" description="Helical" evidence="1">
    <location>
        <begin position="46"/>
        <end position="67"/>
    </location>
</feature>
<evidence type="ECO:0000313" key="2">
    <source>
        <dbReference type="EMBL" id="OPC83206.1"/>
    </source>
</evidence>
<dbReference type="OrthoDB" id="4059373at2"/>
<evidence type="ECO:0000313" key="3">
    <source>
        <dbReference type="Proteomes" id="UP000190037"/>
    </source>
</evidence>
<dbReference type="Pfam" id="PF10935">
    <property type="entry name" value="DUF2637"/>
    <property type="match status" value="1"/>
</dbReference>
<keyword evidence="1" id="KW-0472">Membrane</keyword>
<accession>A0A1T3P273</accession>
<dbReference type="AlphaFoldDB" id="A0A1T3P273"/>
<dbReference type="InterPro" id="IPR021235">
    <property type="entry name" value="DUF2637"/>
</dbReference>
<feature type="transmembrane region" description="Helical" evidence="1">
    <location>
        <begin position="17"/>
        <end position="34"/>
    </location>
</feature>
<reference evidence="2 3" key="1">
    <citation type="submission" date="2017-03" db="EMBL/GenBank/DDBJ databases">
        <title>Draft genome sequence of Streptomyces scabrisporus NF3, endophyte isolated from Amphipterygium adstringens.</title>
        <authorList>
            <person name="Vazquez M."/>
            <person name="Ceapa C.D."/>
            <person name="Rodriguez Luna D."/>
            <person name="Sanchez Esquivel S."/>
        </authorList>
    </citation>
    <scope>NUCLEOTIDE SEQUENCE [LARGE SCALE GENOMIC DNA]</scope>
    <source>
        <strain evidence="2 3">NF3</strain>
    </source>
</reference>
<feature type="transmembrane region" description="Helical" evidence="1">
    <location>
        <begin position="121"/>
        <end position="142"/>
    </location>
</feature>
<keyword evidence="1" id="KW-1133">Transmembrane helix</keyword>
<organism evidence="2 3">
    <name type="scientific">Embleya scabrispora</name>
    <dbReference type="NCBI Taxonomy" id="159449"/>
    <lineage>
        <taxon>Bacteria</taxon>
        <taxon>Bacillati</taxon>
        <taxon>Actinomycetota</taxon>
        <taxon>Actinomycetes</taxon>
        <taxon>Kitasatosporales</taxon>
        <taxon>Streptomycetaceae</taxon>
        <taxon>Embleya</taxon>
    </lineage>
</organism>
<dbReference type="EMBL" id="MWQN01000001">
    <property type="protein sequence ID" value="OPC83206.1"/>
    <property type="molecule type" value="Genomic_DNA"/>
</dbReference>